<protein>
    <submittedName>
        <fullName evidence="4">Oxidoreductase, zinc-binding dehydrogenase family protein</fullName>
    </submittedName>
</protein>
<accession>A0A7J6XAA8</accession>
<dbReference type="GO" id="GO:0016651">
    <property type="term" value="F:oxidoreductase activity, acting on NAD(P)H"/>
    <property type="evidence" value="ECO:0007669"/>
    <property type="project" value="TreeGrafter"/>
</dbReference>
<evidence type="ECO:0000256" key="3">
    <source>
        <dbReference type="SAM" id="SignalP"/>
    </source>
</evidence>
<dbReference type="EMBL" id="JABWDY010003461">
    <property type="protein sequence ID" value="KAF5205917.1"/>
    <property type="molecule type" value="Genomic_DNA"/>
</dbReference>
<dbReference type="Gene3D" id="3.40.50.720">
    <property type="entry name" value="NAD(P)-binding Rossmann-like Domain"/>
    <property type="match status" value="1"/>
</dbReference>
<dbReference type="PANTHER" id="PTHR48106">
    <property type="entry name" value="QUINONE OXIDOREDUCTASE PIG3-RELATED"/>
    <property type="match status" value="1"/>
</dbReference>
<evidence type="ECO:0000256" key="1">
    <source>
        <dbReference type="ARBA" id="ARBA00022857"/>
    </source>
</evidence>
<dbReference type="Proteomes" id="UP000554482">
    <property type="component" value="Unassembled WGS sequence"/>
</dbReference>
<proteinExistence type="predicted"/>
<feature type="signal peptide" evidence="3">
    <location>
        <begin position="1"/>
        <end position="20"/>
    </location>
</feature>
<keyword evidence="2" id="KW-0560">Oxidoreductase</keyword>
<feature type="chain" id="PRO_5029836374" evidence="3">
    <location>
        <begin position="21"/>
        <end position="96"/>
    </location>
</feature>
<dbReference type="Pfam" id="PF13602">
    <property type="entry name" value="ADH_zinc_N_2"/>
    <property type="match status" value="1"/>
</dbReference>
<keyword evidence="1" id="KW-0521">NADP</keyword>
<dbReference type="AlphaFoldDB" id="A0A7J6XAA8"/>
<reference evidence="4 5" key="1">
    <citation type="submission" date="2020-06" db="EMBL/GenBank/DDBJ databases">
        <title>Transcriptomic and genomic resources for Thalictrum thalictroides and T. hernandezii: Facilitating candidate gene discovery in an emerging model plant lineage.</title>
        <authorList>
            <person name="Arias T."/>
            <person name="Riano-Pachon D.M."/>
            <person name="Di Stilio V.S."/>
        </authorList>
    </citation>
    <scope>NUCLEOTIDE SEQUENCE [LARGE SCALE GENOMIC DNA]</scope>
    <source>
        <strain evidence="5">cv. WT478/WT964</strain>
        <tissue evidence="4">Leaves</tissue>
    </source>
</reference>
<keyword evidence="5" id="KW-1185">Reference proteome</keyword>
<sequence length="96" mass="10543">MKSVYNLDSCILILFHLTYGQLITNSSNVLTGAGLRTRSIESKALIMSEVEKNVWPAIAEGKVKPVVYKSFPLSEAAEAHQLMESSKHIGKILLIA</sequence>
<dbReference type="GO" id="GO:0070402">
    <property type="term" value="F:NADPH binding"/>
    <property type="evidence" value="ECO:0007669"/>
    <property type="project" value="TreeGrafter"/>
</dbReference>
<dbReference type="Gene3D" id="3.90.180.10">
    <property type="entry name" value="Medium-chain alcohol dehydrogenases, catalytic domain"/>
    <property type="match status" value="1"/>
</dbReference>
<evidence type="ECO:0000256" key="2">
    <source>
        <dbReference type="ARBA" id="ARBA00023002"/>
    </source>
</evidence>
<dbReference type="OrthoDB" id="3509362at2759"/>
<keyword evidence="3" id="KW-0732">Signal</keyword>
<evidence type="ECO:0000313" key="4">
    <source>
        <dbReference type="EMBL" id="KAF5205917.1"/>
    </source>
</evidence>
<evidence type="ECO:0000313" key="5">
    <source>
        <dbReference type="Proteomes" id="UP000554482"/>
    </source>
</evidence>
<comment type="caution">
    <text evidence="4">The sequence shown here is derived from an EMBL/GenBank/DDBJ whole genome shotgun (WGS) entry which is preliminary data.</text>
</comment>
<organism evidence="4 5">
    <name type="scientific">Thalictrum thalictroides</name>
    <name type="common">Rue-anemone</name>
    <name type="synonym">Anemone thalictroides</name>
    <dbReference type="NCBI Taxonomy" id="46969"/>
    <lineage>
        <taxon>Eukaryota</taxon>
        <taxon>Viridiplantae</taxon>
        <taxon>Streptophyta</taxon>
        <taxon>Embryophyta</taxon>
        <taxon>Tracheophyta</taxon>
        <taxon>Spermatophyta</taxon>
        <taxon>Magnoliopsida</taxon>
        <taxon>Ranunculales</taxon>
        <taxon>Ranunculaceae</taxon>
        <taxon>Thalictroideae</taxon>
        <taxon>Thalictrum</taxon>
    </lineage>
</organism>
<name>A0A7J6XAA8_THATH</name>
<dbReference type="PANTHER" id="PTHR48106:SF8">
    <property type="entry name" value="OS02G0805600 PROTEIN"/>
    <property type="match status" value="1"/>
</dbReference>
<gene>
    <name evidence="4" type="ORF">FRX31_004496</name>
</gene>